<dbReference type="AlphaFoldDB" id="A0A6A6GGG8"/>
<keyword evidence="2" id="KW-1185">Reference proteome</keyword>
<proteinExistence type="predicted"/>
<organism evidence="1 2">
    <name type="scientific">Elsinoe ampelina</name>
    <dbReference type="NCBI Taxonomy" id="302913"/>
    <lineage>
        <taxon>Eukaryota</taxon>
        <taxon>Fungi</taxon>
        <taxon>Dikarya</taxon>
        <taxon>Ascomycota</taxon>
        <taxon>Pezizomycotina</taxon>
        <taxon>Dothideomycetes</taxon>
        <taxon>Dothideomycetidae</taxon>
        <taxon>Myriangiales</taxon>
        <taxon>Elsinoaceae</taxon>
        <taxon>Elsinoe</taxon>
    </lineage>
</organism>
<protein>
    <submittedName>
        <fullName evidence="1">Uncharacterized protein</fullName>
    </submittedName>
</protein>
<dbReference type="EMBL" id="ML992504">
    <property type="protein sequence ID" value="KAF2224826.1"/>
    <property type="molecule type" value="Genomic_DNA"/>
</dbReference>
<sequence>MSSPATTAGGRPVEMGAQDCVKELLGTSLQLHLNNATGDPIVKAQSEAKAAAAFNLWQVMVSRSCSPSLLYWPVQVDGETLIVHPERAAALKQLMEMMSTEASRLGFSIALAYFDKEDRSLSSSGNDPLCGKQTPPEKVTFARLVDITGKLMNEHSITADFEEMVLFCHLADRKGKASVTLETFNVRAKTGQAQKMALVFLTAKSLQCVNLQPALSNSGRCKLEGLLQDRGLLQGTA</sequence>
<dbReference type="Proteomes" id="UP000799538">
    <property type="component" value="Unassembled WGS sequence"/>
</dbReference>
<name>A0A6A6GGG8_9PEZI</name>
<gene>
    <name evidence="1" type="ORF">BDZ85DRAFT_84744</name>
</gene>
<reference evidence="2" key="1">
    <citation type="journal article" date="2020" name="Stud. Mycol.">
        <title>101 Dothideomycetes genomes: A test case for predicting lifestyles and emergence of pathogens.</title>
        <authorList>
            <person name="Haridas S."/>
            <person name="Albert R."/>
            <person name="Binder M."/>
            <person name="Bloem J."/>
            <person name="LaButti K."/>
            <person name="Salamov A."/>
            <person name="Andreopoulos B."/>
            <person name="Baker S."/>
            <person name="Barry K."/>
            <person name="Bills G."/>
            <person name="Bluhm B."/>
            <person name="Cannon C."/>
            <person name="Castanera R."/>
            <person name="Culley D."/>
            <person name="Daum C."/>
            <person name="Ezra D."/>
            <person name="Gonzalez J."/>
            <person name="Henrissat B."/>
            <person name="Kuo A."/>
            <person name="Liang C."/>
            <person name="Lipzen A."/>
            <person name="Lutzoni F."/>
            <person name="Magnuson J."/>
            <person name="Mondo S."/>
            <person name="Nolan M."/>
            <person name="Ohm R."/>
            <person name="Pangilinan J."/>
            <person name="Park H.-J."/>
            <person name="Ramirez L."/>
            <person name="Alfaro M."/>
            <person name="Sun H."/>
            <person name="Tritt A."/>
            <person name="Yoshinaga Y."/>
            <person name="Zwiers L.-H."/>
            <person name="Turgeon B."/>
            <person name="Goodwin S."/>
            <person name="Spatafora J."/>
            <person name="Crous P."/>
            <person name="Grigoriev I."/>
        </authorList>
    </citation>
    <scope>NUCLEOTIDE SEQUENCE [LARGE SCALE GENOMIC DNA]</scope>
    <source>
        <strain evidence="2">CECT 20119</strain>
    </source>
</reference>
<evidence type="ECO:0000313" key="2">
    <source>
        <dbReference type="Proteomes" id="UP000799538"/>
    </source>
</evidence>
<accession>A0A6A6GGG8</accession>
<evidence type="ECO:0000313" key="1">
    <source>
        <dbReference type="EMBL" id="KAF2224826.1"/>
    </source>
</evidence>